<evidence type="ECO:0000313" key="18">
    <source>
        <dbReference type="Proteomes" id="UP000672097"/>
    </source>
</evidence>
<evidence type="ECO:0000256" key="11">
    <source>
        <dbReference type="ARBA" id="ARBA00023004"/>
    </source>
</evidence>
<evidence type="ECO:0000256" key="1">
    <source>
        <dbReference type="ARBA" id="ARBA00001971"/>
    </source>
</evidence>
<keyword evidence="10 14" id="KW-1133">Transmembrane helix</keyword>
<evidence type="ECO:0000256" key="9">
    <source>
        <dbReference type="ARBA" id="ARBA00022982"/>
    </source>
</evidence>
<feature type="compositionally biased region" description="Polar residues" evidence="13">
    <location>
        <begin position="60"/>
        <end position="72"/>
    </location>
</feature>
<feature type="compositionally biased region" description="Low complexity" evidence="13">
    <location>
        <begin position="35"/>
        <end position="46"/>
    </location>
</feature>
<name>A0ABS5E261_9BURK</name>
<protein>
    <submittedName>
        <fullName evidence="17">Formate dehydrogenase subunit gamma</fullName>
    </submittedName>
</protein>
<evidence type="ECO:0000256" key="10">
    <source>
        <dbReference type="ARBA" id="ARBA00022989"/>
    </source>
</evidence>
<reference evidence="17 18" key="1">
    <citation type="submission" date="2021-04" db="EMBL/GenBank/DDBJ databases">
        <title>The genome sequence of type strain Ideonella paludis KCTC 32238.</title>
        <authorList>
            <person name="Liu Y."/>
        </authorList>
    </citation>
    <scope>NUCLEOTIDE SEQUENCE [LARGE SCALE GENOMIC DNA]</scope>
    <source>
        <strain evidence="17 18">KCTC 32238</strain>
    </source>
</reference>
<evidence type="ECO:0000256" key="15">
    <source>
        <dbReference type="SAM" id="SignalP"/>
    </source>
</evidence>
<feature type="transmembrane region" description="Helical" evidence="14">
    <location>
        <begin position="178"/>
        <end position="211"/>
    </location>
</feature>
<evidence type="ECO:0000256" key="3">
    <source>
        <dbReference type="ARBA" id="ARBA00010747"/>
    </source>
</evidence>
<evidence type="ECO:0000259" key="16">
    <source>
        <dbReference type="Pfam" id="PF01292"/>
    </source>
</evidence>
<evidence type="ECO:0000256" key="12">
    <source>
        <dbReference type="ARBA" id="ARBA00023136"/>
    </source>
</evidence>
<evidence type="ECO:0000256" key="13">
    <source>
        <dbReference type="SAM" id="MobiDB-lite"/>
    </source>
</evidence>
<dbReference type="PANTHER" id="PTHR30074:SF6">
    <property type="entry name" value="FORMATE DEHYDROGENASE GAMMA SUBUNIT"/>
    <property type="match status" value="1"/>
</dbReference>
<keyword evidence="4" id="KW-0813">Transport</keyword>
<feature type="transmembrane region" description="Helical" evidence="14">
    <location>
        <begin position="124"/>
        <end position="144"/>
    </location>
</feature>
<keyword evidence="6" id="KW-0349">Heme</keyword>
<dbReference type="InterPro" id="IPR006471">
    <property type="entry name" value="Formate_DH_gsu"/>
</dbReference>
<feature type="transmembrane region" description="Helical" evidence="14">
    <location>
        <begin position="271"/>
        <end position="290"/>
    </location>
</feature>
<organism evidence="17 18">
    <name type="scientific">Ideonella paludis</name>
    <dbReference type="NCBI Taxonomy" id="1233411"/>
    <lineage>
        <taxon>Bacteria</taxon>
        <taxon>Pseudomonadati</taxon>
        <taxon>Pseudomonadota</taxon>
        <taxon>Betaproteobacteria</taxon>
        <taxon>Burkholderiales</taxon>
        <taxon>Sphaerotilaceae</taxon>
        <taxon>Ideonella</taxon>
    </lineage>
</organism>
<feature type="transmembrane region" description="Helical" evidence="14">
    <location>
        <begin position="217"/>
        <end position="234"/>
    </location>
</feature>
<dbReference type="InterPro" id="IPR051817">
    <property type="entry name" value="FDH_cytochrome_b556_subunit"/>
</dbReference>
<evidence type="ECO:0000256" key="2">
    <source>
        <dbReference type="ARBA" id="ARBA00004651"/>
    </source>
</evidence>
<dbReference type="InterPro" id="IPR016174">
    <property type="entry name" value="Di-haem_cyt_TM"/>
</dbReference>
<dbReference type="InterPro" id="IPR011577">
    <property type="entry name" value="Cyt_b561_bac/Ni-Hgenase"/>
</dbReference>
<gene>
    <name evidence="17" type="ORF">KAK11_18815</name>
</gene>
<dbReference type="Pfam" id="PF01292">
    <property type="entry name" value="Ni_hydr_CYTB"/>
    <property type="match status" value="1"/>
</dbReference>
<feature type="signal peptide" evidence="15">
    <location>
        <begin position="1"/>
        <end position="24"/>
    </location>
</feature>
<evidence type="ECO:0000256" key="7">
    <source>
        <dbReference type="ARBA" id="ARBA00022692"/>
    </source>
</evidence>
<evidence type="ECO:0000313" key="17">
    <source>
        <dbReference type="EMBL" id="MBQ0937384.1"/>
    </source>
</evidence>
<feature type="domain" description="Cytochrome b561 bacterial/Ni-hydrogenase" evidence="16">
    <location>
        <begin position="162"/>
        <end position="343"/>
    </location>
</feature>
<keyword evidence="11" id="KW-0408">Iron</keyword>
<dbReference type="EMBL" id="JAGQDG010000008">
    <property type="protein sequence ID" value="MBQ0937384.1"/>
    <property type="molecule type" value="Genomic_DNA"/>
</dbReference>
<evidence type="ECO:0000256" key="5">
    <source>
        <dbReference type="ARBA" id="ARBA00022475"/>
    </source>
</evidence>
<keyword evidence="7 14" id="KW-0812">Transmembrane</keyword>
<keyword evidence="15" id="KW-0732">Signal</keyword>
<keyword evidence="9" id="KW-0249">Electron transport</keyword>
<comment type="subcellular location">
    <subcellularLocation>
        <location evidence="2">Cell membrane</location>
        <topology evidence="2">Multi-pass membrane protein</topology>
    </subcellularLocation>
</comment>
<dbReference type="Gene3D" id="1.20.950.20">
    <property type="entry name" value="Transmembrane di-heme cytochromes, Chain C"/>
    <property type="match status" value="1"/>
</dbReference>
<accession>A0ABS5E261</accession>
<keyword evidence="8" id="KW-0479">Metal-binding</keyword>
<evidence type="ECO:0000256" key="6">
    <source>
        <dbReference type="ARBA" id="ARBA00022617"/>
    </source>
</evidence>
<dbReference type="SUPFAM" id="SSF81342">
    <property type="entry name" value="Transmembrane di-heme cytochromes"/>
    <property type="match status" value="1"/>
</dbReference>
<dbReference type="PANTHER" id="PTHR30074">
    <property type="entry name" value="FORMATE DEHYDROGENASE, NITRATE-INDUCIBLE, CYTOCHROME B556 FDN SUBUNIT"/>
    <property type="match status" value="1"/>
</dbReference>
<feature type="chain" id="PRO_5047133229" evidence="15">
    <location>
        <begin position="25"/>
        <end position="384"/>
    </location>
</feature>
<feature type="transmembrane region" description="Helical" evidence="14">
    <location>
        <begin position="310"/>
        <end position="333"/>
    </location>
</feature>
<keyword evidence="18" id="KW-1185">Reference proteome</keyword>
<evidence type="ECO:0000256" key="4">
    <source>
        <dbReference type="ARBA" id="ARBA00022448"/>
    </source>
</evidence>
<feature type="region of interest" description="Disordered" evidence="13">
    <location>
        <begin position="35"/>
        <end position="89"/>
    </location>
</feature>
<evidence type="ECO:0000256" key="14">
    <source>
        <dbReference type="SAM" id="Phobius"/>
    </source>
</evidence>
<keyword evidence="12 14" id="KW-0472">Membrane</keyword>
<comment type="cofactor">
    <cofactor evidence="1">
        <name>heme</name>
        <dbReference type="ChEBI" id="CHEBI:30413"/>
    </cofactor>
</comment>
<proteinExistence type="inferred from homology"/>
<comment type="caution">
    <text evidence="17">The sequence shown here is derived from an EMBL/GenBank/DDBJ whole genome shotgun (WGS) entry which is preliminary data.</text>
</comment>
<keyword evidence="5" id="KW-1003">Cell membrane</keyword>
<dbReference type="Proteomes" id="UP000672097">
    <property type="component" value="Unassembled WGS sequence"/>
</dbReference>
<sequence length="384" mass="41051">MHPMITRGLTTLTLGVALSLSAQAQTTAAAEPAVAASAARSGPPAGFVAPAEPKPDETQAQRAKSQPGNNAPTWRAVRESGTTPGYSSLPGAEQGVLIQPFVQYPGSAKTTAGEAWRQVRNQWIIPYGGSLIFLAVLALAIFYWKRGPLGHDHPETGRKIERFTPFERAAHWTNASAFVVLAVSGLVMAFGKFLLLPVIGSTLFGWLTYALKTAHNFVGPLFAVSLIVVVVTFIKDNFANASDFVWLSKLGGMLSDKEVPSHRFNAGEKGMFWWGVLIPGLVVVGSGLILDKLVPGLAYLRGDMQVAHMIHAVAALIMTTLLIGHIYMGTIGVKGALGAMKTGYVDEAWAKEHHELWYNDVKAGKIPAQRSTPPAPNPTLQPGA</sequence>
<evidence type="ECO:0000256" key="8">
    <source>
        <dbReference type="ARBA" id="ARBA00022723"/>
    </source>
</evidence>
<comment type="similarity">
    <text evidence="3">Belongs to the formate dehydrogenase gamma subunit family.</text>
</comment>
<dbReference type="NCBIfam" id="TIGR01583">
    <property type="entry name" value="formate-DH-gamm"/>
    <property type="match status" value="1"/>
</dbReference>